<keyword evidence="2" id="KW-1185">Reference proteome</keyword>
<proteinExistence type="predicted"/>
<name>A0A7W7Z629_9BRAD</name>
<accession>A0A7W7Z629</accession>
<protein>
    <submittedName>
        <fullName evidence="1">Uncharacterized protein</fullName>
    </submittedName>
</protein>
<reference evidence="1 2" key="1">
    <citation type="submission" date="2020-08" db="EMBL/GenBank/DDBJ databases">
        <title>Genomic Encyclopedia of Type Strains, Phase IV (KMG-IV): sequencing the most valuable type-strain genomes for metagenomic binning, comparative biology and taxonomic classification.</title>
        <authorList>
            <person name="Goeker M."/>
        </authorList>
    </citation>
    <scope>NUCLEOTIDE SEQUENCE [LARGE SCALE GENOMIC DNA]</scope>
    <source>
        <strain evidence="1 2">DSM 12706</strain>
    </source>
</reference>
<dbReference type="RefSeq" id="WP_184259613.1">
    <property type="nucleotide sequence ID" value="NZ_JACHIH010000024.1"/>
</dbReference>
<organism evidence="1 2">
    <name type="scientific">Rhodopseudomonas rhenobacensis</name>
    <dbReference type="NCBI Taxonomy" id="87461"/>
    <lineage>
        <taxon>Bacteria</taxon>
        <taxon>Pseudomonadati</taxon>
        <taxon>Pseudomonadota</taxon>
        <taxon>Alphaproteobacteria</taxon>
        <taxon>Hyphomicrobiales</taxon>
        <taxon>Nitrobacteraceae</taxon>
        <taxon>Rhodopseudomonas</taxon>
    </lineage>
</organism>
<sequence length="47" mass="5520">MDSLNRKHELELYETEKTDAAPEEQRQVLLLLIRCLLEAELGELTKH</sequence>
<gene>
    <name evidence="1" type="ORF">HNR60_003451</name>
</gene>
<dbReference type="AlphaFoldDB" id="A0A7W7Z629"/>
<dbReference type="Proteomes" id="UP000542353">
    <property type="component" value="Unassembled WGS sequence"/>
</dbReference>
<evidence type="ECO:0000313" key="2">
    <source>
        <dbReference type="Proteomes" id="UP000542353"/>
    </source>
</evidence>
<evidence type="ECO:0000313" key="1">
    <source>
        <dbReference type="EMBL" id="MBB5048683.1"/>
    </source>
</evidence>
<dbReference type="EMBL" id="JACHIH010000024">
    <property type="protein sequence ID" value="MBB5048683.1"/>
    <property type="molecule type" value="Genomic_DNA"/>
</dbReference>
<comment type="caution">
    <text evidence="1">The sequence shown here is derived from an EMBL/GenBank/DDBJ whole genome shotgun (WGS) entry which is preliminary data.</text>
</comment>